<proteinExistence type="predicted"/>
<dbReference type="AlphaFoldDB" id="A0A5N6WBY3"/>
<keyword evidence="2" id="KW-1185">Reference proteome</keyword>
<name>A0A5N6WBY3_9EURO</name>
<dbReference type="EMBL" id="ML738297">
    <property type="protein sequence ID" value="KAE8318365.1"/>
    <property type="molecule type" value="Genomic_DNA"/>
</dbReference>
<evidence type="ECO:0000313" key="2">
    <source>
        <dbReference type="Proteomes" id="UP000325433"/>
    </source>
</evidence>
<gene>
    <name evidence="1" type="ORF">BDV41DRAFT_374606</name>
</gene>
<sequence length="96" mass="11599">MNHGTEFIVSFDCKCVLGGIVEGRLFWHMGKQNTRRMLSRWIYLARRIYAWLFDHPGYMPLPETESKKFGCELLWYKVTFFIWDTFSLVRNILQTR</sequence>
<reference evidence="2" key="1">
    <citation type="submission" date="2019-04" db="EMBL/GenBank/DDBJ databases">
        <title>Friends and foes A comparative genomics studyof 23 Aspergillus species from section Flavi.</title>
        <authorList>
            <consortium name="DOE Joint Genome Institute"/>
            <person name="Kjaerbolling I."/>
            <person name="Vesth T."/>
            <person name="Frisvad J.C."/>
            <person name="Nybo J.L."/>
            <person name="Theobald S."/>
            <person name="Kildgaard S."/>
            <person name="Isbrandt T."/>
            <person name="Kuo A."/>
            <person name="Sato A."/>
            <person name="Lyhne E.K."/>
            <person name="Kogle M.E."/>
            <person name="Wiebenga A."/>
            <person name="Kun R.S."/>
            <person name="Lubbers R.J."/>
            <person name="Makela M.R."/>
            <person name="Barry K."/>
            <person name="Chovatia M."/>
            <person name="Clum A."/>
            <person name="Daum C."/>
            <person name="Haridas S."/>
            <person name="He G."/>
            <person name="LaButti K."/>
            <person name="Lipzen A."/>
            <person name="Mondo S."/>
            <person name="Riley R."/>
            <person name="Salamov A."/>
            <person name="Simmons B.A."/>
            <person name="Magnuson J.K."/>
            <person name="Henrissat B."/>
            <person name="Mortensen U.H."/>
            <person name="Larsen T.O."/>
            <person name="Devries R.P."/>
            <person name="Grigoriev I.V."/>
            <person name="Machida M."/>
            <person name="Baker S.E."/>
            <person name="Andersen M.R."/>
        </authorList>
    </citation>
    <scope>NUCLEOTIDE SEQUENCE [LARGE SCALE GENOMIC DNA]</scope>
    <source>
        <strain evidence="2">CBS 130015</strain>
    </source>
</reference>
<dbReference type="Proteomes" id="UP000325433">
    <property type="component" value="Unassembled WGS sequence"/>
</dbReference>
<evidence type="ECO:0000313" key="1">
    <source>
        <dbReference type="EMBL" id="KAE8318365.1"/>
    </source>
</evidence>
<organism evidence="1 2">
    <name type="scientific">Aspergillus transmontanensis</name>
    <dbReference type="NCBI Taxonomy" id="1034304"/>
    <lineage>
        <taxon>Eukaryota</taxon>
        <taxon>Fungi</taxon>
        <taxon>Dikarya</taxon>
        <taxon>Ascomycota</taxon>
        <taxon>Pezizomycotina</taxon>
        <taxon>Eurotiomycetes</taxon>
        <taxon>Eurotiomycetidae</taxon>
        <taxon>Eurotiales</taxon>
        <taxon>Aspergillaceae</taxon>
        <taxon>Aspergillus</taxon>
        <taxon>Aspergillus subgen. Circumdati</taxon>
    </lineage>
</organism>
<accession>A0A5N6WBY3</accession>
<protein>
    <submittedName>
        <fullName evidence="1">Uncharacterized protein</fullName>
    </submittedName>
</protein>